<dbReference type="EMBL" id="MHLI01000005">
    <property type="protein sequence ID" value="OGZ06036.1"/>
    <property type="molecule type" value="Genomic_DNA"/>
</dbReference>
<evidence type="ECO:0000313" key="3">
    <source>
        <dbReference type="Proteomes" id="UP000177122"/>
    </source>
</evidence>
<protein>
    <submittedName>
        <fullName evidence="2">Uncharacterized protein</fullName>
    </submittedName>
</protein>
<organism evidence="2 3">
    <name type="scientific">Candidatus Lloydbacteria bacterium RIFCSPHIGHO2_01_FULL_49_22</name>
    <dbReference type="NCBI Taxonomy" id="1798658"/>
    <lineage>
        <taxon>Bacteria</taxon>
        <taxon>Candidatus Lloydiibacteriota</taxon>
    </lineage>
</organism>
<comment type="caution">
    <text evidence="2">The sequence shown here is derived from an EMBL/GenBank/DDBJ whole genome shotgun (WGS) entry which is preliminary data.</text>
</comment>
<gene>
    <name evidence="2" type="ORF">A2845_01285</name>
</gene>
<keyword evidence="1" id="KW-0812">Transmembrane</keyword>
<accession>A0A1G2CXD9</accession>
<proteinExistence type="predicted"/>
<sequence>MQNSFDTSFIPQQPLLKVAGFDRRRESLNLAIVLSLGAFFIVLFVAVGVYFFHRKVVGEVLALAVELEDKEKLIDIDEIDRLKSVDLRIVAAKNLLQDHTVFTIILNFLEAGTLKNIGITSLSYANSPGGSIVSLVAEAPTYEAVYSQGETWRSMKPLVEKVDISSVVLAEATGVVTFITKITINHGLTRYAEFLKSEKMSKNEEITEPGIIPVMNDQFELDGTTSSIPVSPAAL</sequence>
<dbReference type="AlphaFoldDB" id="A0A1G2CXD9"/>
<reference evidence="2 3" key="1">
    <citation type="journal article" date="2016" name="Nat. Commun.">
        <title>Thousands of microbial genomes shed light on interconnected biogeochemical processes in an aquifer system.</title>
        <authorList>
            <person name="Anantharaman K."/>
            <person name="Brown C.T."/>
            <person name="Hug L.A."/>
            <person name="Sharon I."/>
            <person name="Castelle C.J."/>
            <person name="Probst A.J."/>
            <person name="Thomas B.C."/>
            <person name="Singh A."/>
            <person name="Wilkins M.J."/>
            <person name="Karaoz U."/>
            <person name="Brodie E.L."/>
            <person name="Williams K.H."/>
            <person name="Hubbard S.S."/>
            <person name="Banfield J.F."/>
        </authorList>
    </citation>
    <scope>NUCLEOTIDE SEQUENCE [LARGE SCALE GENOMIC DNA]</scope>
</reference>
<dbReference type="Proteomes" id="UP000177122">
    <property type="component" value="Unassembled WGS sequence"/>
</dbReference>
<keyword evidence="1" id="KW-0472">Membrane</keyword>
<evidence type="ECO:0000313" key="2">
    <source>
        <dbReference type="EMBL" id="OGZ06036.1"/>
    </source>
</evidence>
<keyword evidence="1" id="KW-1133">Transmembrane helix</keyword>
<evidence type="ECO:0000256" key="1">
    <source>
        <dbReference type="SAM" id="Phobius"/>
    </source>
</evidence>
<feature type="transmembrane region" description="Helical" evidence="1">
    <location>
        <begin position="30"/>
        <end position="52"/>
    </location>
</feature>
<name>A0A1G2CXD9_9BACT</name>